<dbReference type="PANTHER" id="PTHR33798:SF5">
    <property type="entry name" value="FLAVIN REDUCTASE LIKE DOMAIN-CONTAINING PROTEIN"/>
    <property type="match status" value="1"/>
</dbReference>
<evidence type="ECO:0000256" key="1">
    <source>
        <dbReference type="ARBA" id="ARBA00001917"/>
    </source>
</evidence>
<dbReference type="SMART" id="SM00903">
    <property type="entry name" value="Flavin_Reduct"/>
    <property type="match status" value="1"/>
</dbReference>
<evidence type="ECO:0000256" key="3">
    <source>
        <dbReference type="ARBA" id="ARBA00022643"/>
    </source>
</evidence>
<feature type="domain" description="Flavin reductase like" evidence="5">
    <location>
        <begin position="19"/>
        <end position="172"/>
    </location>
</feature>
<protein>
    <submittedName>
        <fullName evidence="6">Flavin reductase (DIM6/NTAB) family NADH-FMN oxidoreductase RutF</fullName>
    </submittedName>
</protein>
<evidence type="ECO:0000256" key="4">
    <source>
        <dbReference type="ARBA" id="ARBA00038054"/>
    </source>
</evidence>
<dbReference type="PANTHER" id="PTHR33798">
    <property type="entry name" value="FLAVOPROTEIN OXYGENASE"/>
    <property type="match status" value="1"/>
</dbReference>
<dbReference type="AlphaFoldDB" id="A0A543DVJ4"/>
<dbReference type="GO" id="GO:0010181">
    <property type="term" value="F:FMN binding"/>
    <property type="evidence" value="ECO:0007669"/>
    <property type="project" value="InterPro"/>
</dbReference>
<dbReference type="InterPro" id="IPR012349">
    <property type="entry name" value="Split_barrel_FMN-bd"/>
</dbReference>
<evidence type="ECO:0000313" key="7">
    <source>
        <dbReference type="Proteomes" id="UP000315677"/>
    </source>
</evidence>
<reference evidence="6 7" key="1">
    <citation type="submission" date="2019-06" db="EMBL/GenBank/DDBJ databases">
        <title>Sequencing the genomes of 1000 actinobacteria strains.</title>
        <authorList>
            <person name="Klenk H.-P."/>
        </authorList>
    </citation>
    <scope>NUCLEOTIDE SEQUENCE [LARGE SCALE GENOMIC DNA]</scope>
    <source>
        <strain evidence="6 7">DSM 45301</strain>
    </source>
</reference>
<sequence length="209" mass="22326">MLCRPADSAAADVYRLLVGAIVPRPIAWVTTVDAGGVVNLAPFSFFTVASRDPAMLAISIGRTELEGKVAKDTLSNIRDNRQLVVNIATETHARELEISSLGWPTGVSEIERAGLTSRPSERVDVPRVAEAPIAFECRLEQEVVLGRDTLVIARVELIVVDDGVLDERGRISLAGLKPLGRMSGPRFCVDLAARTVAAPSVDLDSVVGS</sequence>
<dbReference type="SUPFAM" id="SSF50475">
    <property type="entry name" value="FMN-binding split barrel"/>
    <property type="match status" value="1"/>
</dbReference>
<dbReference type="InterPro" id="IPR002563">
    <property type="entry name" value="Flavin_Rdtase-like_dom"/>
</dbReference>
<keyword evidence="2" id="KW-0285">Flavoprotein</keyword>
<proteinExistence type="inferred from homology"/>
<comment type="similarity">
    <text evidence="4">Belongs to the flavoredoxin family.</text>
</comment>
<accession>A0A543DVJ4</accession>
<keyword evidence="7" id="KW-1185">Reference proteome</keyword>
<dbReference type="Gene3D" id="2.30.110.10">
    <property type="entry name" value="Electron Transport, Fmn-binding Protein, Chain A"/>
    <property type="match status" value="1"/>
</dbReference>
<organism evidence="6 7">
    <name type="scientific">Pseudonocardia kunmingensis</name>
    <dbReference type="NCBI Taxonomy" id="630975"/>
    <lineage>
        <taxon>Bacteria</taxon>
        <taxon>Bacillati</taxon>
        <taxon>Actinomycetota</taxon>
        <taxon>Actinomycetes</taxon>
        <taxon>Pseudonocardiales</taxon>
        <taxon>Pseudonocardiaceae</taxon>
        <taxon>Pseudonocardia</taxon>
    </lineage>
</organism>
<evidence type="ECO:0000259" key="5">
    <source>
        <dbReference type="SMART" id="SM00903"/>
    </source>
</evidence>
<keyword evidence="3" id="KW-0288">FMN</keyword>
<dbReference type="GO" id="GO:0016646">
    <property type="term" value="F:oxidoreductase activity, acting on the CH-NH group of donors, NAD or NADP as acceptor"/>
    <property type="evidence" value="ECO:0007669"/>
    <property type="project" value="UniProtKB-ARBA"/>
</dbReference>
<dbReference type="EMBL" id="VFPA01000001">
    <property type="protein sequence ID" value="TQM13333.1"/>
    <property type="molecule type" value="Genomic_DNA"/>
</dbReference>
<comment type="cofactor">
    <cofactor evidence="1">
        <name>FMN</name>
        <dbReference type="ChEBI" id="CHEBI:58210"/>
    </cofactor>
</comment>
<evidence type="ECO:0000256" key="2">
    <source>
        <dbReference type="ARBA" id="ARBA00022630"/>
    </source>
</evidence>
<evidence type="ECO:0000313" key="6">
    <source>
        <dbReference type="EMBL" id="TQM13333.1"/>
    </source>
</evidence>
<dbReference type="Pfam" id="PF01613">
    <property type="entry name" value="Flavin_Reduct"/>
    <property type="match status" value="1"/>
</dbReference>
<gene>
    <name evidence="6" type="ORF">FB558_0065</name>
</gene>
<name>A0A543DVJ4_9PSEU</name>
<dbReference type="Proteomes" id="UP000315677">
    <property type="component" value="Unassembled WGS sequence"/>
</dbReference>
<comment type="caution">
    <text evidence="6">The sequence shown here is derived from an EMBL/GenBank/DDBJ whole genome shotgun (WGS) entry which is preliminary data.</text>
</comment>